<keyword evidence="4" id="KW-1185">Reference proteome</keyword>
<protein>
    <recommendedName>
        <fullName evidence="2">Integrase catalytic domain-containing protein</fullName>
    </recommendedName>
</protein>
<dbReference type="AlphaFoldDB" id="A0AAY5L1S7"/>
<sequence>MALILNLPTTTTSQVVAKLKATFARFGIPEVIVSDNGPQLASAEMREFSEEHDFVHVTSSPHYPQSNGQAERAVQVAKSILKQEDPLLALMAYRATPTSSTGVSPSELLMGRKIRITLPTLQDKLKPNWPNEDVIRRADAAAKQRQPCYYNRRNGVRILPPLSPGDPVLTKLDGQKQWTMPAVVHSSSSTPRSYIVETAQGERYRRNCHLQSTHKPITPVSESPDRVAPEVRNTEDTHHTETQHTPTPTQGTVTITHSGRVSKSPDKLDW</sequence>
<dbReference type="Ensembl" id="ENSELUT00000096220.1">
    <property type="protein sequence ID" value="ENSELUP00000094961.1"/>
    <property type="gene ID" value="ENSELUG00000037890.1"/>
</dbReference>
<dbReference type="PANTHER" id="PTHR37984:SF9">
    <property type="entry name" value="INTEGRASE CATALYTIC DOMAIN-CONTAINING PROTEIN"/>
    <property type="match status" value="1"/>
</dbReference>
<dbReference type="InterPro" id="IPR012337">
    <property type="entry name" value="RNaseH-like_sf"/>
</dbReference>
<feature type="region of interest" description="Disordered" evidence="1">
    <location>
        <begin position="211"/>
        <end position="270"/>
    </location>
</feature>
<feature type="domain" description="Integrase catalytic" evidence="2">
    <location>
        <begin position="1"/>
        <end position="138"/>
    </location>
</feature>
<dbReference type="InterPro" id="IPR050951">
    <property type="entry name" value="Retrovirus_Pol_polyprotein"/>
</dbReference>
<dbReference type="Proteomes" id="UP000265140">
    <property type="component" value="Chromosome 19"/>
</dbReference>
<name>A0AAY5L1S7_ESOLU</name>
<reference evidence="3" key="2">
    <citation type="submission" date="2025-08" db="UniProtKB">
        <authorList>
            <consortium name="Ensembl"/>
        </authorList>
    </citation>
    <scope>IDENTIFICATION</scope>
</reference>
<evidence type="ECO:0000256" key="1">
    <source>
        <dbReference type="SAM" id="MobiDB-lite"/>
    </source>
</evidence>
<reference evidence="3 4" key="1">
    <citation type="submission" date="2020-02" db="EMBL/GenBank/DDBJ databases">
        <title>Esox lucius (northern pike) genome, fEsoLuc1, primary haplotype.</title>
        <authorList>
            <person name="Myers G."/>
            <person name="Karagic N."/>
            <person name="Meyer A."/>
            <person name="Pippel M."/>
            <person name="Reichard M."/>
            <person name="Winkler S."/>
            <person name="Tracey A."/>
            <person name="Sims Y."/>
            <person name="Howe K."/>
            <person name="Rhie A."/>
            <person name="Formenti G."/>
            <person name="Durbin R."/>
            <person name="Fedrigo O."/>
            <person name="Jarvis E.D."/>
        </authorList>
    </citation>
    <scope>NUCLEOTIDE SEQUENCE [LARGE SCALE GENOMIC DNA]</scope>
</reference>
<organism evidence="3 4">
    <name type="scientific">Esox lucius</name>
    <name type="common">Northern pike</name>
    <dbReference type="NCBI Taxonomy" id="8010"/>
    <lineage>
        <taxon>Eukaryota</taxon>
        <taxon>Metazoa</taxon>
        <taxon>Chordata</taxon>
        <taxon>Craniata</taxon>
        <taxon>Vertebrata</taxon>
        <taxon>Euteleostomi</taxon>
        <taxon>Actinopterygii</taxon>
        <taxon>Neopterygii</taxon>
        <taxon>Teleostei</taxon>
        <taxon>Protacanthopterygii</taxon>
        <taxon>Esociformes</taxon>
        <taxon>Esocidae</taxon>
        <taxon>Esox</taxon>
    </lineage>
</organism>
<dbReference type="PANTHER" id="PTHR37984">
    <property type="entry name" value="PROTEIN CBG26694"/>
    <property type="match status" value="1"/>
</dbReference>
<accession>A0AAY5L1S7</accession>
<dbReference type="SUPFAM" id="SSF53098">
    <property type="entry name" value="Ribonuclease H-like"/>
    <property type="match status" value="1"/>
</dbReference>
<dbReference type="GO" id="GO:0003676">
    <property type="term" value="F:nucleic acid binding"/>
    <property type="evidence" value="ECO:0007669"/>
    <property type="project" value="InterPro"/>
</dbReference>
<feature type="compositionally biased region" description="Low complexity" evidence="1">
    <location>
        <begin position="243"/>
        <end position="257"/>
    </location>
</feature>
<feature type="compositionally biased region" description="Basic and acidic residues" evidence="1">
    <location>
        <begin position="223"/>
        <end position="242"/>
    </location>
</feature>
<dbReference type="Pfam" id="PF00665">
    <property type="entry name" value="rve"/>
    <property type="match status" value="1"/>
</dbReference>
<dbReference type="Gene3D" id="3.30.420.10">
    <property type="entry name" value="Ribonuclease H-like superfamily/Ribonuclease H"/>
    <property type="match status" value="1"/>
</dbReference>
<proteinExistence type="predicted"/>
<dbReference type="InterPro" id="IPR001584">
    <property type="entry name" value="Integrase_cat-core"/>
</dbReference>
<dbReference type="PROSITE" id="PS50994">
    <property type="entry name" value="INTEGRASE"/>
    <property type="match status" value="1"/>
</dbReference>
<evidence type="ECO:0000259" key="2">
    <source>
        <dbReference type="PROSITE" id="PS50994"/>
    </source>
</evidence>
<dbReference type="InterPro" id="IPR036397">
    <property type="entry name" value="RNaseH_sf"/>
</dbReference>
<dbReference type="GeneTree" id="ENSGT00490000044642"/>
<evidence type="ECO:0000313" key="4">
    <source>
        <dbReference type="Proteomes" id="UP000265140"/>
    </source>
</evidence>
<dbReference type="GO" id="GO:0015074">
    <property type="term" value="P:DNA integration"/>
    <property type="evidence" value="ECO:0007669"/>
    <property type="project" value="InterPro"/>
</dbReference>
<evidence type="ECO:0000313" key="3">
    <source>
        <dbReference type="Ensembl" id="ENSELUP00000094961.1"/>
    </source>
</evidence>
<reference evidence="3" key="3">
    <citation type="submission" date="2025-09" db="UniProtKB">
        <authorList>
            <consortium name="Ensembl"/>
        </authorList>
    </citation>
    <scope>IDENTIFICATION</scope>
</reference>